<dbReference type="WBParaSite" id="PgR115X_g015_t07">
    <property type="protein sequence ID" value="PgR115X_g015_t07"/>
    <property type="gene ID" value="PgR115X_g015"/>
</dbReference>
<dbReference type="Pfam" id="PF07002">
    <property type="entry name" value="Copine"/>
    <property type="match status" value="1"/>
</dbReference>
<dbReference type="SUPFAM" id="SSF49562">
    <property type="entry name" value="C2 domain (Calcium/lipid-binding domain, CaLB)"/>
    <property type="match status" value="1"/>
</dbReference>
<dbReference type="GO" id="GO:0071277">
    <property type="term" value="P:cellular response to calcium ion"/>
    <property type="evidence" value="ECO:0007669"/>
    <property type="project" value="TreeGrafter"/>
</dbReference>
<dbReference type="GO" id="GO:0005544">
    <property type="term" value="F:calcium-dependent phospholipid binding"/>
    <property type="evidence" value="ECO:0007669"/>
    <property type="project" value="InterPro"/>
</dbReference>
<dbReference type="AlphaFoldDB" id="A0A915CBH7"/>
<proteinExistence type="predicted"/>
<feature type="domain" description="Copine C-terminal" evidence="2">
    <location>
        <begin position="377"/>
        <end position="583"/>
    </location>
</feature>
<feature type="compositionally biased region" description="Polar residues" evidence="1">
    <location>
        <begin position="629"/>
        <end position="645"/>
    </location>
</feature>
<evidence type="ECO:0000313" key="3">
    <source>
        <dbReference type="Proteomes" id="UP000887569"/>
    </source>
</evidence>
<organism evidence="3 4">
    <name type="scientific">Parascaris univalens</name>
    <name type="common">Nematode worm</name>
    <dbReference type="NCBI Taxonomy" id="6257"/>
    <lineage>
        <taxon>Eukaryota</taxon>
        <taxon>Metazoa</taxon>
        <taxon>Ecdysozoa</taxon>
        <taxon>Nematoda</taxon>
        <taxon>Chromadorea</taxon>
        <taxon>Rhabditida</taxon>
        <taxon>Spirurina</taxon>
        <taxon>Ascaridomorpha</taxon>
        <taxon>Ascaridoidea</taxon>
        <taxon>Ascarididae</taxon>
        <taxon>Parascaris</taxon>
    </lineage>
</organism>
<feature type="region of interest" description="Disordered" evidence="1">
    <location>
        <begin position="622"/>
        <end position="650"/>
    </location>
</feature>
<dbReference type="InterPro" id="IPR045052">
    <property type="entry name" value="Copine"/>
</dbReference>
<dbReference type="GO" id="GO:0005886">
    <property type="term" value="C:plasma membrane"/>
    <property type="evidence" value="ECO:0007669"/>
    <property type="project" value="TreeGrafter"/>
</dbReference>
<name>A0A915CBH7_PARUN</name>
<evidence type="ECO:0000259" key="2">
    <source>
        <dbReference type="Pfam" id="PF07002"/>
    </source>
</evidence>
<keyword evidence="3" id="KW-1185">Reference proteome</keyword>
<evidence type="ECO:0000313" key="4">
    <source>
        <dbReference type="WBParaSite" id="PgR115X_g015_t07"/>
    </source>
</evidence>
<dbReference type="InterPro" id="IPR035892">
    <property type="entry name" value="C2_domain_sf"/>
</dbReference>
<dbReference type="SUPFAM" id="SSF53300">
    <property type="entry name" value="vWA-like"/>
    <property type="match status" value="1"/>
</dbReference>
<protein>
    <submittedName>
        <fullName evidence="4">Copine C-terminal domain-containing protein</fullName>
    </submittedName>
</protein>
<sequence length="748" mass="84895">PLGDCGFPFVSIIYMPPPTSAGQLAAKRNLLRRNRSASDSVVQERRRLHDYADRIELSIEIRNLNIRNPSTSERIICILYENDDEDEKKWRLHSSSEPRSRYGGRIEFLTSFGVDYVFERTQLIKVEIRNFLERSSLPIAAGNIIGSTIFKLDELIGAFGAQLCRIISSKATIASALSAQTPSVPVADYRGTLIVTGRLSGKAEPVILQFAGRNLERKGKFFDETEVYFQVHRAENNDERTLLYQSESIKNHSHPIWKSFSLQMKQIADHRNRLLEVSVLYRDEVDNVGFIGSFLTSYAKMKYGPGPENVYNVVNHKKLAKKGYVNSGKLELIKFTDVSFYSFLDYITSGTQLHLAVAFDFSMRERIREEAQWKIESDFQFALRAIGGIVRDYSPSKLFPALGVGAKIPPAFYDSQEFCMNFDSDPCCRGIDGILEAYKKAARIVVPIERVTYFHIIHYVAKMAINAGARGLHYYILTIFTKGGPIDDLKELLHAIAYASKAPLSIIFIGIGDGDFDDFYRLTSKRQMEAGKKREREIVEFVDLKTVIDRDECAANNKRRIAEQALHIVPWHLVSYMHRNNIAAKPPIQVSRSPVFHASHLIPDHPSSYGDEEFRLEGNEDRCYERPKSSTPCSQRPLSEKTSTPRPYRANSAIDDSIELRHLSRANIPPPFSTYLNVKGAPHRSHSAIQTSRDEIQRQITQRQAFRTELQAEATSPGNPVPLLLVEGLDENAFRKRSTVTRISRDIC</sequence>
<dbReference type="InterPro" id="IPR010734">
    <property type="entry name" value="Copine_C"/>
</dbReference>
<reference evidence="4" key="1">
    <citation type="submission" date="2022-11" db="UniProtKB">
        <authorList>
            <consortium name="WormBaseParasite"/>
        </authorList>
    </citation>
    <scope>IDENTIFICATION</scope>
</reference>
<accession>A0A915CBH7</accession>
<evidence type="ECO:0000256" key="1">
    <source>
        <dbReference type="SAM" id="MobiDB-lite"/>
    </source>
</evidence>
<dbReference type="InterPro" id="IPR036465">
    <property type="entry name" value="vWFA_dom_sf"/>
</dbReference>
<dbReference type="Proteomes" id="UP000887569">
    <property type="component" value="Unplaced"/>
</dbReference>
<dbReference type="PANTHER" id="PTHR10857:SF101">
    <property type="entry name" value="COPINE FAMILY PROTEIN 5"/>
    <property type="match status" value="1"/>
</dbReference>
<dbReference type="PANTHER" id="PTHR10857">
    <property type="entry name" value="COPINE"/>
    <property type="match status" value="1"/>
</dbReference>